<dbReference type="Proteomes" id="UP001595896">
    <property type="component" value="Unassembled WGS sequence"/>
</dbReference>
<evidence type="ECO:0000259" key="1">
    <source>
        <dbReference type="Pfam" id="PF01636"/>
    </source>
</evidence>
<keyword evidence="3" id="KW-1185">Reference proteome</keyword>
<name>A0ABV9NYT4_9BACI</name>
<dbReference type="PANTHER" id="PTHR21310:SF15">
    <property type="entry name" value="AMINOGLYCOSIDE PHOSPHOTRANSFERASE DOMAIN-CONTAINING PROTEIN"/>
    <property type="match status" value="1"/>
</dbReference>
<sequence>MEMIIKRAKQHGLELREHTMQVNESGLDFLAATAEDVYGKTWLLRMPRRPDVLNGIEKERSMLAHIRQYAAFAVPNWEIVTDELIAYEALPGKPAGVIDKEAQAYVWNMDPERVTQNYEKSFAEAVASLHQIPKPEQRSMQEVRKTYLQQLEQVEKQFTTAPANSRRWRDWIEDDRYWPQETALTHGDLHAGHILIVADERVTGFIDWTEAAVHDPAQDFTAHYHTFGKASLERVLAHYERAGGYVSAWMLPHIEAIAGAGAIQVALFAIRSGESDYVEMAKTMLMNTDA</sequence>
<evidence type="ECO:0000313" key="2">
    <source>
        <dbReference type="EMBL" id="MFC4737214.1"/>
    </source>
</evidence>
<dbReference type="InterPro" id="IPR002575">
    <property type="entry name" value="Aminoglycoside_PTrfase"/>
</dbReference>
<dbReference type="Pfam" id="PF01636">
    <property type="entry name" value="APH"/>
    <property type="match status" value="1"/>
</dbReference>
<reference evidence="3" key="1">
    <citation type="journal article" date="2019" name="Int. J. Syst. Evol. Microbiol.">
        <title>The Global Catalogue of Microorganisms (GCM) 10K type strain sequencing project: providing services to taxonomists for standard genome sequencing and annotation.</title>
        <authorList>
            <consortium name="The Broad Institute Genomics Platform"/>
            <consortium name="The Broad Institute Genome Sequencing Center for Infectious Disease"/>
            <person name="Wu L."/>
            <person name="Ma J."/>
        </authorList>
    </citation>
    <scope>NUCLEOTIDE SEQUENCE [LARGE SCALE GENOMIC DNA]</scope>
    <source>
        <strain evidence="3">JCM 12165</strain>
    </source>
</reference>
<dbReference type="EMBL" id="JBHSGK010000013">
    <property type="protein sequence ID" value="MFC4737214.1"/>
    <property type="molecule type" value="Genomic_DNA"/>
</dbReference>
<proteinExistence type="predicted"/>
<dbReference type="InterPro" id="IPR011009">
    <property type="entry name" value="Kinase-like_dom_sf"/>
</dbReference>
<dbReference type="Gene3D" id="3.90.1200.10">
    <property type="match status" value="1"/>
</dbReference>
<comment type="caution">
    <text evidence="2">The sequence shown here is derived from an EMBL/GenBank/DDBJ whole genome shotgun (WGS) entry which is preliminary data.</text>
</comment>
<dbReference type="Gene3D" id="3.30.200.20">
    <property type="entry name" value="Phosphorylase Kinase, domain 1"/>
    <property type="match status" value="1"/>
</dbReference>
<accession>A0ABV9NYT4</accession>
<dbReference type="PANTHER" id="PTHR21310">
    <property type="entry name" value="AMINOGLYCOSIDE PHOSPHOTRANSFERASE-RELATED-RELATED"/>
    <property type="match status" value="1"/>
</dbReference>
<evidence type="ECO:0000313" key="3">
    <source>
        <dbReference type="Proteomes" id="UP001595896"/>
    </source>
</evidence>
<gene>
    <name evidence="2" type="ORF">ACFO4L_11495</name>
</gene>
<dbReference type="InterPro" id="IPR051678">
    <property type="entry name" value="AGP_Transferase"/>
</dbReference>
<organism evidence="2 3">
    <name type="scientific">Bacillus daqingensis</name>
    <dbReference type="NCBI Taxonomy" id="872396"/>
    <lineage>
        <taxon>Bacteria</taxon>
        <taxon>Bacillati</taxon>
        <taxon>Bacillota</taxon>
        <taxon>Bacilli</taxon>
        <taxon>Bacillales</taxon>
        <taxon>Bacillaceae</taxon>
        <taxon>Bacillus</taxon>
    </lineage>
</organism>
<dbReference type="SUPFAM" id="SSF56112">
    <property type="entry name" value="Protein kinase-like (PK-like)"/>
    <property type="match status" value="1"/>
</dbReference>
<dbReference type="RefSeq" id="WP_377909818.1">
    <property type="nucleotide sequence ID" value="NZ_JBHSGK010000013.1"/>
</dbReference>
<feature type="domain" description="Aminoglycoside phosphotransferase" evidence="1">
    <location>
        <begin position="24"/>
        <end position="246"/>
    </location>
</feature>
<protein>
    <submittedName>
        <fullName evidence="2">Macrolide 2'-phosphotransferase</fullName>
    </submittedName>
</protein>
<dbReference type="CDD" id="cd05152">
    <property type="entry name" value="MPH2"/>
    <property type="match status" value="1"/>
</dbReference>